<accession>A0A4Y2HL87</accession>
<sequence>MYAFNKQLIYDNGKIQNLHQICLLNCLIFVKVWLNAQKEVDAPVNDLMFWEYLNMYEKYDPEVALFTLSRHLWYLAEAVIFSLFSKKVSDSEKKKIVDSLMKYKANEKSIPPLLYGFPVLNQTIKLHQLVGPKSWLIFSLVVNQDGACLKINPQA</sequence>
<keyword evidence="2" id="KW-1185">Reference proteome</keyword>
<evidence type="ECO:0000313" key="2">
    <source>
        <dbReference type="Proteomes" id="UP000499080"/>
    </source>
</evidence>
<reference evidence="1 2" key="1">
    <citation type="journal article" date="2019" name="Sci. Rep.">
        <title>Orb-weaving spider Araneus ventricosus genome elucidates the spidroin gene catalogue.</title>
        <authorList>
            <person name="Kono N."/>
            <person name="Nakamura H."/>
            <person name="Ohtoshi R."/>
            <person name="Moran D.A.P."/>
            <person name="Shinohara A."/>
            <person name="Yoshida Y."/>
            <person name="Fujiwara M."/>
            <person name="Mori M."/>
            <person name="Tomita M."/>
            <person name="Arakawa K."/>
        </authorList>
    </citation>
    <scope>NUCLEOTIDE SEQUENCE [LARGE SCALE GENOMIC DNA]</scope>
</reference>
<protein>
    <submittedName>
        <fullName evidence="1">Uncharacterized protein</fullName>
    </submittedName>
</protein>
<name>A0A4Y2HL87_ARAVE</name>
<proteinExistence type="predicted"/>
<organism evidence="1 2">
    <name type="scientific">Araneus ventricosus</name>
    <name type="common">Orbweaver spider</name>
    <name type="synonym">Epeira ventricosa</name>
    <dbReference type="NCBI Taxonomy" id="182803"/>
    <lineage>
        <taxon>Eukaryota</taxon>
        <taxon>Metazoa</taxon>
        <taxon>Ecdysozoa</taxon>
        <taxon>Arthropoda</taxon>
        <taxon>Chelicerata</taxon>
        <taxon>Arachnida</taxon>
        <taxon>Araneae</taxon>
        <taxon>Araneomorphae</taxon>
        <taxon>Entelegynae</taxon>
        <taxon>Araneoidea</taxon>
        <taxon>Araneidae</taxon>
        <taxon>Araneus</taxon>
    </lineage>
</organism>
<dbReference type="OrthoDB" id="6629168at2759"/>
<dbReference type="Proteomes" id="UP000499080">
    <property type="component" value="Unassembled WGS sequence"/>
</dbReference>
<comment type="caution">
    <text evidence="1">The sequence shown here is derived from an EMBL/GenBank/DDBJ whole genome shotgun (WGS) entry which is preliminary data.</text>
</comment>
<dbReference type="EMBL" id="BGPR01001996">
    <property type="protein sequence ID" value="GBM65813.1"/>
    <property type="molecule type" value="Genomic_DNA"/>
</dbReference>
<dbReference type="AlphaFoldDB" id="A0A4Y2HL87"/>
<evidence type="ECO:0000313" key="1">
    <source>
        <dbReference type="EMBL" id="GBM65813.1"/>
    </source>
</evidence>
<gene>
    <name evidence="1" type="ORF">AVEN_172664_1</name>
</gene>